<protein>
    <submittedName>
        <fullName evidence="1">Uncharacterized protein</fullName>
    </submittedName>
</protein>
<dbReference type="STRING" id="641691.SAMN05421636_105220"/>
<gene>
    <name evidence="1" type="ORF">SAMN05421636_105220</name>
</gene>
<name>A0A1G7D8N8_9FLAO</name>
<keyword evidence="2" id="KW-1185">Reference proteome</keyword>
<dbReference type="Proteomes" id="UP000199109">
    <property type="component" value="Unassembled WGS sequence"/>
</dbReference>
<dbReference type="AlphaFoldDB" id="A0A1G7D8N8"/>
<dbReference type="EMBL" id="FNAO01000005">
    <property type="protein sequence ID" value="SDE47998.1"/>
    <property type="molecule type" value="Genomic_DNA"/>
</dbReference>
<organism evidence="1 2">
    <name type="scientific">Pricia antarctica</name>
    <dbReference type="NCBI Taxonomy" id="641691"/>
    <lineage>
        <taxon>Bacteria</taxon>
        <taxon>Pseudomonadati</taxon>
        <taxon>Bacteroidota</taxon>
        <taxon>Flavobacteriia</taxon>
        <taxon>Flavobacteriales</taxon>
        <taxon>Flavobacteriaceae</taxon>
        <taxon>Pricia</taxon>
    </lineage>
</organism>
<evidence type="ECO:0000313" key="1">
    <source>
        <dbReference type="EMBL" id="SDE47998.1"/>
    </source>
</evidence>
<sequence>MRATDGENTTIKNMETSECLELLEAEGVQRTLANRNAESPKFIPKFSSRLQERKIPIVYRINSMDIIGKFREDR</sequence>
<reference evidence="1 2" key="1">
    <citation type="submission" date="2016-10" db="EMBL/GenBank/DDBJ databases">
        <authorList>
            <person name="de Groot N.N."/>
        </authorList>
    </citation>
    <scope>NUCLEOTIDE SEQUENCE [LARGE SCALE GENOMIC DNA]</scope>
    <source>
        <strain evidence="1 2">DSM 23421</strain>
    </source>
</reference>
<evidence type="ECO:0000313" key="2">
    <source>
        <dbReference type="Proteomes" id="UP000199109"/>
    </source>
</evidence>
<proteinExistence type="predicted"/>
<accession>A0A1G7D8N8</accession>
<dbReference type="RefSeq" id="WP_091868621.1">
    <property type="nucleotide sequence ID" value="NZ_FNAO01000005.1"/>
</dbReference>